<evidence type="ECO:0000256" key="8">
    <source>
        <dbReference type="ARBA" id="ARBA00023170"/>
    </source>
</evidence>
<evidence type="ECO:0000256" key="12">
    <source>
        <dbReference type="SAM" id="Phobius"/>
    </source>
</evidence>
<dbReference type="PROSITE" id="PS50011">
    <property type="entry name" value="PROTEIN_KINASE_DOM"/>
    <property type="match status" value="1"/>
</dbReference>
<dbReference type="FunFam" id="3.30.430.20:FF:000014">
    <property type="entry name" value="Cysteine-rich receptor-like protein kinase 2"/>
    <property type="match status" value="1"/>
</dbReference>
<dbReference type="CDD" id="cd23509">
    <property type="entry name" value="Gnk2-like"/>
    <property type="match status" value="2"/>
</dbReference>
<feature type="transmembrane region" description="Helical" evidence="12">
    <location>
        <begin position="347"/>
        <end position="369"/>
    </location>
</feature>
<dbReference type="PROSITE" id="PS51473">
    <property type="entry name" value="GNK2"/>
    <property type="match status" value="2"/>
</dbReference>
<dbReference type="FunFam" id="3.30.430.20:FF:000017">
    <property type="entry name" value="Cysteine-rich receptor-like protein kinase 2"/>
    <property type="match status" value="1"/>
</dbReference>
<evidence type="ECO:0000256" key="10">
    <source>
        <dbReference type="PROSITE-ProRule" id="PRU10141"/>
    </source>
</evidence>
<dbReference type="Proteomes" id="UP000006729">
    <property type="component" value="Chromosome 17"/>
</dbReference>
<keyword evidence="1" id="KW-0723">Serine/threonine-protein kinase</keyword>
<dbReference type="Gene3D" id="3.30.430.20">
    <property type="entry name" value="Gnk2 domain, C-X8-C-X2-C motif"/>
    <property type="match status" value="2"/>
</dbReference>
<evidence type="ECO:0000256" key="6">
    <source>
        <dbReference type="ARBA" id="ARBA00022777"/>
    </source>
</evidence>
<evidence type="ECO:0000313" key="15">
    <source>
        <dbReference type="EMBL" id="RQP02350.1"/>
    </source>
</evidence>
<dbReference type="Pfam" id="PF01657">
    <property type="entry name" value="Stress-antifung"/>
    <property type="match status" value="2"/>
</dbReference>
<keyword evidence="16" id="KW-1185">Reference proteome</keyword>
<evidence type="ECO:0000256" key="7">
    <source>
        <dbReference type="ARBA" id="ARBA00022840"/>
    </source>
</evidence>
<keyword evidence="4" id="KW-0677">Repeat</keyword>
<evidence type="ECO:0000259" key="14">
    <source>
        <dbReference type="PROSITE" id="PS51473"/>
    </source>
</evidence>
<dbReference type="PROSITE" id="PS00108">
    <property type="entry name" value="PROTEIN_KINASE_ST"/>
    <property type="match status" value="1"/>
</dbReference>
<gene>
    <name evidence="15" type="ORF">POPTR_017G141300</name>
</gene>
<keyword evidence="8" id="KW-0675">Receptor</keyword>
<dbReference type="InParanoid" id="A0A3N7G584"/>
<keyword evidence="12" id="KW-0812">Transmembrane</keyword>
<feature type="domain" description="Gnk2-homologous" evidence="14">
    <location>
        <begin position="107"/>
        <end position="210"/>
    </location>
</feature>
<dbReference type="PROSITE" id="PS00107">
    <property type="entry name" value="PROTEIN_KINASE_ATP"/>
    <property type="match status" value="1"/>
</dbReference>
<evidence type="ECO:0000256" key="3">
    <source>
        <dbReference type="ARBA" id="ARBA00022729"/>
    </source>
</evidence>
<dbReference type="FunFam" id="1.10.510.10:FF:000336">
    <property type="entry name" value="Cysteine-rich receptor-like protein kinase 2"/>
    <property type="match status" value="1"/>
</dbReference>
<keyword evidence="7 10" id="KW-0067">ATP-binding</keyword>
<keyword evidence="2" id="KW-0808">Transferase</keyword>
<dbReference type="Pfam" id="PF07714">
    <property type="entry name" value="PK_Tyr_Ser-Thr"/>
    <property type="match status" value="1"/>
</dbReference>
<organism evidence="15 16">
    <name type="scientific">Populus trichocarpa</name>
    <name type="common">Western balsam poplar</name>
    <name type="synonym">Populus balsamifera subsp. trichocarpa</name>
    <dbReference type="NCBI Taxonomy" id="3694"/>
    <lineage>
        <taxon>Eukaryota</taxon>
        <taxon>Viridiplantae</taxon>
        <taxon>Streptophyta</taxon>
        <taxon>Embryophyta</taxon>
        <taxon>Tracheophyta</taxon>
        <taxon>Spermatophyta</taxon>
        <taxon>Magnoliopsida</taxon>
        <taxon>eudicotyledons</taxon>
        <taxon>Gunneridae</taxon>
        <taxon>Pentapetalae</taxon>
        <taxon>rosids</taxon>
        <taxon>fabids</taxon>
        <taxon>Malpighiales</taxon>
        <taxon>Salicaceae</taxon>
        <taxon>Saliceae</taxon>
        <taxon>Populus</taxon>
    </lineage>
</organism>
<dbReference type="GO" id="GO:0005524">
    <property type="term" value="F:ATP binding"/>
    <property type="evidence" value="ECO:0007669"/>
    <property type="project" value="UniProtKB-UniRule"/>
</dbReference>
<evidence type="ECO:0000256" key="5">
    <source>
        <dbReference type="ARBA" id="ARBA00022741"/>
    </source>
</evidence>
<evidence type="ECO:0000256" key="1">
    <source>
        <dbReference type="ARBA" id="ARBA00022527"/>
    </source>
</evidence>
<evidence type="ECO:0000256" key="11">
    <source>
        <dbReference type="SAM" id="MobiDB-lite"/>
    </source>
</evidence>
<feature type="domain" description="Protein kinase" evidence="13">
    <location>
        <begin position="407"/>
        <end position="695"/>
    </location>
</feature>
<feature type="binding site" evidence="10">
    <location>
        <position position="436"/>
    </location>
    <ligand>
        <name>ATP</name>
        <dbReference type="ChEBI" id="CHEBI:30616"/>
    </ligand>
</feature>
<feature type="domain" description="Gnk2-homologous" evidence="14">
    <location>
        <begin position="217"/>
        <end position="322"/>
    </location>
</feature>
<feature type="region of interest" description="Disordered" evidence="11">
    <location>
        <begin position="685"/>
        <end position="726"/>
    </location>
</feature>
<dbReference type="InterPro" id="IPR002902">
    <property type="entry name" value="GNK2"/>
</dbReference>
<dbReference type="InterPro" id="IPR000719">
    <property type="entry name" value="Prot_kinase_dom"/>
</dbReference>
<dbReference type="AlphaFoldDB" id="A0A3N7G584"/>
<dbReference type="Gene3D" id="1.10.510.10">
    <property type="entry name" value="Transferase(Phosphotransferase) domain 1"/>
    <property type="match status" value="1"/>
</dbReference>
<sequence>MAGACPHPIAIATSSIPTPFMRKVEDVPHVCLPHWVKIVSNSLLLGNLPFAQARYELFSPFFGGVQASKKDNQIMNTKMEARNCMFNAVVVITWCFMLKMGVSDPGINMLSQGCSNYNVSSVSNFNSNLNITFGLVRTDLMNSSKHFATEQSLSGSDPVYVMFQCRDYMSEAECIACFSAASTQIRNCSVANGARVVYDGCFLRYERSDFYGETTRDANREYCGNQTTSSPDTTFNTTVAGLLGDLQVATPRIDGFFAASKREVAGSNVSVYGIAQCVQTIDSAGCQACMEVAYKNIQRCPPNADGRALDSGCFMRYSDKPFFADNQTIDLLPFLKTKSSSSSKKGAIIGGSAGGAALVLLIVGLFVWFKLSKKRKAAPRGNILDATELRGATIYSYKDLKSATKNFKEENKLGEGGFGDVYKGTLKNGKVVAVKKLALGQSNRVKADFASEVTLISNVHHRNLIRLLGRCTKGPELLLVYEYMANSSLDRFLFGEKRGSLRWKQRFDIILGIAQGLAYLHEQFHVCIIHRDIKSSNILLDDDFQPKIADFGLARLLPENQSHLSTKFAGTLGYTAPEYALHGQLSEKVDTYSFGIVVLEIVSGKKSSEMIADPGAEYLLKKAWKLYENGAHLELVDESLDPSEYVAEHAKKIIEIALMCTQSSPTLRPTMSELVVLFKSRGSLEHTQPTRPPFVESVERVRGDSSTSTSSSSSNATASFSVVSAR</sequence>
<dbReference type="SUPFAM" id="SSF56112">
    <property type="entry name" value="Protein kinase-like (PK-like)"/>
    <property type="match status" value="1"/>
</dbReference>
<evidence type="ECO:0000259" key="13">
    <source>
        <dbReference type="PROSITE" id="PS50011"/>
    </source>
</evidence>
<dbReference type="CDD" id="cd14066">
    <property type="entry name" value="STKc_IRAK"/>
    <property type="match status" value="1"/>
</dbReference>
<evidence type="ECO:0000313" key="16">
    <source>
        <dbReference type="Proteomes" id="UP000006729"/>
    </source>
</evidence>
<evidence type="ECO:0000256" key="9">
    <source>
        <dbReference type="ARBA" id="ARBA00023180"/>
    </source>
</evidence>
<keyword evidence="5 10" id="KW-0547">Nucleotide-binding</keyword>
<evidence type="ECO:0000256" key="2">
    <source>
        <dbReference type="ARBA" id="ARBA00022679"/>
    </source>
</evidence>
<proteinExistence type="predicted"/>
<evidence type="ECO:0008006" key="17">
    <source>
        <dbReference type="Google" id="ProtNLM"/>
    </source>
</evidence>
<dbReference type="SMART" id="SM00220">
    <property type="entry name" value="S_TKc"/>
    <property type="match status" value="1"/>
</dbReference>
<dbReference type="InterPro" id="IPR052059">
    <property type="entry name" value="CR_Ser/Thr_kinase"/>
</dbReference>
<protein>
    <recommendedName>
        <fullName evidence="17">Protein kinase domain-containing protein</fullName>
    </recommendedName>
</protein>
<dbReference type="InterPro" id="IPR001245">
    <property type="entry name" value="Ser-Thr/Tyr_kinase_cat_dom"/>
</dbReference>
<dbReference type="InterPro" id="IPR008271">
    <property type="entry name" value="Ser/Thr_kinase_AS"/>
</dbReference>
<reference evidence="15 16" key="1">
    <citation type="journal article" date="2006" name="Science">
        <title>The genome of black cottonwood, Populus trichocarpa (Torr. &amp; Gray).</title>
        <authorList>
            <person name="Tuskan G.A."/>
            <person name="Difazio S."/>
            <person name="Jansson S."/>
            <person name="Bohlmann J."/>
            <person name="Grigoriev I."/>
            <person name="Hellsten U."/>
            <person name="Putnam N."/>
            <person name="Ralph S."/>
            <person name="Rombauts S."/>
            <person name="Salamov A."/>
            <person name="Schein J."/>
            <person name="Sterck L."/>
            <person name="Aerts A."/>
            <person name="Bhalerao R.R."/>
            <person name="Bhalerao R.P."/>
            <person name="Blaudez D."/>
            <person name="Boerjan W."/>
            <person name="Brun A."/>
            <person name="Brunner A."/>
            <person name="Busov V."/>
            <person name="Campbell M."/>
            <person name="Carlson J."/>
            <person name="Chalot M."/>
            <person name="Chapman J."/>
            <person name="Chen G.L."/>
            <person name="Cooper D."/>
            <person name="Coutinho P.M."/>
            <person name="Couturier J."/>
            <person name="Covert S."/>
            <person name="Cronk Q."/>
            <person name="Cunningham R."/>
            <person name="Davis J."/>
            <person name="Degroeve S."/>
            <person name="Dejardin A."/>
            <person name="Depamphilis C."/>
            <person name="Detter J."/>
            <person name="Dirks B."/>
            <person name="Dubchak I."/>
            <person name="Duplessis S."/>
            <person name="Ehlting J."/>
            <person name="Ellis B."/>
            <person name="Gendler K."/>
            <person name="Goodstein D."/>
            <person name="Gribskov M."/>
            <person name="Grimwood J."/>
            <person name="Groover A."/>
            <person name="Gunter L."/>
            <person name="Hamberger B."/>
            <person name="Heinze B."/>
            <person name="Helariutta Y."/>
            <person name="Henrissat B."/>
            <person name="Holligan D."/>
            <person name="Holt R."/>
            <person name="Huang W."/>
            <person name="Islam-Faridi N."/>
            <person name="Jones S."/>
            <person name="Jones-Rhoades M."/>
            <person name="Jorgensen R."/>
            <person name="Joshi C."/>
            <person name="Kangasjarvi J."/>
            <person name="Karlsson J."/>
            <person name="Kelleher C."/>
            <person name="Kirkpatrick R."/>
            <person name="Kirst M."/>
            <person name="Kohler A."/>
            <person name="Kalluri U."/>
            <person name="Larimer F."/>
            <person name="Leebens-Mack J."/>
            <person name="Leple J.C."/>
            <person name="Locascio P."/>
            <person name="Lou Y."/>
            <person name="Lucas S."/>
            <person name="Martin F."/>
            <person name="Montanini B."/>
            <person name="Napoli C."/>
            <person name="Nelson D.R."/>
            <person name="Nelson C."/>
            <person name="Nieminen K."/>
            <person name="Nilsson O."/>
            <person name="Pereda V."/>
            <person name="Peter G."/>
            <person name="Philippe R."/>
            <person name="Pilate G."/>
            <person name="Poliakov A."/>
            <person name="Razumovskaya J."/>
            <person name="Richardson P."/>
            <person name="Rinaldi C."/>
            <person name="Ritland K."/>
            <person name="Rouze P."/>
            <person name="Ryaboy D."/>
            <person name="Schmutz J."/>
            <person name="Schrader J."/>
            <person name="Segerman B."/>
            <person name="Shin H."/>
            <person name="Siddiqui A."/>
            <person name="Sterky F."/>
            <person name="Terry A."/>
            <person name="Tsai C.J."/>
            <person name="Uberbacher E."/>
            <person name="Unneberg P."/>
            <person name="Vahala J."/>
            <person name="Wall K."/>
            <person name="Wessler S."/>
            <person name="Yang G."/>
            <person name="Yin T."/>
            <person name="Douglas C."/>
            <person name="Marra M."/>
            <person name="Sandberg G."/>
            <person name="Van de Peer Y."/>
            <person name="Rokhsar D."/>
        </authorList>
    </citation>
    <scope>NUCLEOTIDE SEQUENCE [LARGE SCALE GENOMIC DNA]</scope>
    <source>
        <strain evidence="16">cv. Nisqually</strain>
    </source>
</reference>
<keyword evidence="9" id="KW-0325">Glycoprotein</keyword>
<dbReference type="PANTHER" id="PTHR47973">
    <property type="entry name" value="CYSTEINE-RICH RECEPTOR-LIKE PROTEIN KINASE 3"/>
    <property type="match status" value="1"/>
</dbReference>
<dbReference type="FunFam" id="3.30.200.20:FF:000177">
    <property type="entry name" value="Cysteine-rich receptor-like protein kinase 2"/>
    <property type="match status" value="1"/>
</dbReference>
<keyword evidence="6" id="KW-0418">Kinase</keyword>
<dbReference type="Gene3D" id="3.30.200.20">
    <property type="entry name" value="Phosphorylase Kinase, domain 1"/>
    <property type="match status" value="1"/>
</dbReference>
<dbReference type="GO" id="GO:0004674">
    <property type="term" value="F:protein serine/threonine kinase activity"/>
    <property type="evidence" value="ECO:0000318"/>
    <property type="project" value="GO_Central"/>
</dbReference>
<dbReference type="EMBL" id="CM009306">
    <property type="protein sequence ID" value="RQP02350.1"/>
    <property type="molecule type" value="Genomic_DNA"/>
</dbReference>
<keyword evidence="3" id="KW-0732">Signal</keyword>
<name>A0A3N7G584_POPTR</name>
<dbReference type="InterPro" id="IPR011009">
    <property type="entry name" value="Kinase-like_dom_sf"/>
</dbReference>
<feature type="compositionally biased region" description="Low complexity" evidence="11">
    <location>
        <begin position="705"/>
        <end position="726"/>
    </location>
</feature>
<keyword evidence="12" id="KW-0472">Membrane</keyword>
<keyword evidence="12" id="KW-1133">Transmembrane helix</keyword>
<dbReference type="InterPro" id="IPR038408">
    <property type="entry name" value="GNK2_sf"/>
</dbReference>
<evidence type="ECO:0000256" key="4">
    <source>
        <dbReference type="ARBA" id="ARBA00022737"/>
    </source>
</evidence>
<dbReference type="InterPro" id="IPR017441">
    <property type="entry name" value="Protein_kinase_ATP_BS"/>
</dbReference>
<accession>A0A3N7G584</accession>